<dbReference type="RefSeq" id="WP_047896970.1">
    <property type="nucleotide sequence ID" value="NZ_AEJF01000217.1"/>
</dbReference>
<sequence length="162" mass="18394">MPMPCYLSVTDATGKAIEGSCNVQGHQGKILVQAVEHRIEMPRDPQTGLPSGKRQHMGLEITKVVDKSSPKLLQALCRGERIKEATLEFYRINEKGQEEKYYTVQLEKASIVSTRLWVPNCLEPENKPLTHMENFSFTYEKVIWTSVLDSIQSEDSWLAPNT</sequence>
<dbReference type="InterPro" id="IPR036624">
    <property type="entry name" value="Hcp1-lik_sf"/>
</dbReference>
<dbReference type="PANTHER" id="PTHR34319:SF6">
    <property type="entry name" value="MAJOR EXPORTED PROTEIN"/>
    <property type="match status" value="1"/>
</dbReference>
<dbReference type="PATRIC" id="fig|908627.4.peg.8017"/>
<reference evidence="1 2" key="1">
    <citation type="journal article" date="2015" name="Genome Announc.">
        <title>Draft Genome Sequence of Burkholderia sp. Strain PML1(12), an Ectomycorrhizosphere-Inhabiting Bacterium with Effective Mineral-Weathering Ability.</title>
        <authorList>
            <person name="Uroz S."/>
            <person name="Oger P."/>
        </authorList>
    </citation>
    <scope>NUCLEOTIDE SEQUENCE [LARGE SCALE GENOMIC DNA]</scope>
    <source>
        <strain evidence="2">PML1(12)</strain>
    </source>
</reference>
<dbReference type="Pfam" id="PF05638">
    <property type="entry name" value="T6SS_HCP"/>
    <property type="match status" value="1"/>
</dbReference>
<dbReference type="PANTHER" id="PTHR34319">
    <property type="entry name" value="MAJOR EXPORTED PROTEIN"/>
    <property type="match status" value="1"/>
</dbReference>
<dbReference type="InterPro" id="IPR052947">
    <property type="entry name" value="T6SS_Hcp1_domain"/>
</dbReference>
<organism evidence="1 2">
    <name type="scientific">Caballeronia mineralivorans PML1(12)</name>
    <dbReference type="NCBI Taxonomy" id="908627"/>
    <lineage>
        <taxon>Bacteria</taxon>
        <taxon>Pseudomonadati</taxon>
        <taxon>Pseudomonadota</taxon>
        <taxon>Betaproteobacteria</taxon>
        <taxon>Burkholderiales</taxon>
        <taxon>Burkholderiaceae</taxon>
        <taxon>Caballeronia</taxon>
    </lineage>
</organism>
<dbReference type="NCBIfam" id="TIGR03344">
    <property type="entry name" value="VI_effect_Hcp1"/>
    <property type="match status" value="1"/>
</dbReference>
<evidence type="ECO:0000313" key="2">
    <source>
        <dbReference type="Proteomes" id="UP000035963"/>
    </source>
</evidence>
<evidence type="ECO:0000313" key="1">
    <source>
        <dbReference type="EMBL" id="KLU21464.1"/>
    </source>
</evidence>
<name>A0A0J1CLQ9_9BURK</name>
<dbReference type="Proteomes" id="UP000035963">
    <property type="component" value="Unassembled WGS sequence"/>
</dbReference>
<dbReference type="SUPFAM" id="SSF141452">
    <property type="entry name" value="Hcp1-like"/>
    <property type="match status" value="1"/>
</dbReference>
<dbReference type="AlphaFoldDB" id="A0A0J1CLQ9"/>
<protein>
    <submittedName>
        <fullName evidence="1">Type VI secretion protein</fullName>
    </submittedName>
</protein>
<keyword evidence="2" id="KW-1185">Reference proteome</keyword>
<dbReference type="EMBL" id="AEJF01000217">
    <property type="protein sequence ID" value="KLU21464.1"/>
    <property type="molecule type" value="Genomic_DNA"/>
</dbReference>
<proteinExistence type="predicted"/>
<dbReference type="OrthoDB" id="5674026at2"/>
<dbReference type="InterPro" id="IPR008514">
    <property type="entry name" value="T6SS_Hcp"/>
</dbReference>
<comment type="caution">
    <text evidence="1">The sequence shown here is derived from an EMBL/GenBank/DDBJ whole genome shotgun (WGS) entry which is preliminary data.</text>
</comment>
<dbReference type="Gene3D" id="2.30.110.20">
    <property type="entry name" value="Hcp1-like"/>
    <property type="match status" value="1"/>
</dbReference>
<accession>A0A0J1CLQ9</accession>
<gene>
    <name evidence="1" type="ORF">EOS_35860</name>
</gene>